<accession>A0A9Q0L9J4</accession>
<name>A0A9Q0L9J4_ANAIG</name>
<dbReference type="InterPro" id="IPR038095">
    <property type="entry name" value="Costars_sf"/>
</dbReference>
<dbReference type="InterPro" id="IPR044302">
    <property type="entry name" value="Costars"/>
</dbReference>
<reference evidence="3" key="1">
    <citation type="submission" date="2022-10" db="EMBL/GenBank/DDBJ databases">
        <title>Novel sulphate-reducing endosymbionts in the free-living metamonad Anaeramoeba.</title>
        <authorList>
            <person name="Jerlstrom-Hultqvist J."/>
            <person name="Cepicka I."/>
            <person name="Gallot-Lavallee L."/>
            <person name="Salas-Leiva D."/>
            <person name="Curtis B.A."/>
            <person name="Zahonova K."/>
            <person name="Pipaliya S."/>
            <person name="Dacks J."/>
            <person name="Roger A.J."/>
        </authorList>
    </citation>
    <scope>NUCLEOTIDE SEQUENCE</scope>
    <source>
        <strain evidence="3">BMAN</strain>
    </source>
</reference>
<comment type="similarity">
    <text evidence="1">Belongs to the costars family.</text>
</comment>
<evidence type="ECO:0000313" key="4">
    <source>
        <dbReference type="Proteomes" id="UP001149090"/>
    </source>
</evidence>
<dbReference type="InterPro" id="IPR027817">
    <property type="entry name" value="Costars_dom"/>
</dbReference>
<dbReference type="PANTHER" id="PTHR46334">
    <property type="entry name" value="COSTARS FAMILY PROTEIN ABRACL"/>
    <property type="match status" value="1"/>
</dbReference>
<evidence type="ECO:0000313" key="3">
    <source>
        <dbReference type="EMBL" id="KAJ5068596.1"/>
    </source>
</evidence>
<gene>
    <name evidence="3" type="ORF">M0811_02538</name>
</gene>
<proteinExistence type="inferred from homology"/>
<organism evidence="3 4">
    <name type="scientific">Anaeramoeba ignava</name>
    <name type="common">Anaerobic marine amoeba</name>
    <dbReference type="NCBI Taxonomy" id="1746090"/>
    <lineage>
        <taxon>Eukaryota</taxon>
        <taxon>Metamonada</taxon>
        <taxon>Anaeramoebidae</taxon>
        <taxon>Anaeramoeba</taxon>
    </lineage>
</organism>
<dbReference type="Pfam" id="PF14705">
    <property type="entry name" value="Costars"/>
    <property type="match status" value="1"/>
</dbReference>
<dbReference type="SMART" id="SM01283">
    <property type="entry name" value="Costars"/>
    <property type="match status" value="1"/>
</dbReference>
<dbReference type="GO" id="GO:0032970">
    <property type="term" value="P:regulation of actin filament-based process"/>
    <property type="evidence" value="ECO:0007669"/>
    <property type="project" value="TreeGrafter"/>
</dbReference>
<dbReference type="EMBL" id="JAPDFW010000114">
    <property type="protein sequence ID" value="KAJ5068596.1"/>
    <property type="molecule type" value="Genomic_DNA"/>
</dbReference>
<evidence type="ECO:0000259" key="2">
    <source>
        <dbReference type="SMART" id="SM01283"/>
    </source>
</evidence>
<dbReference type="AlphaFoldDB" id="A0A9Q0L9J4"/>
<sequence length="85" mass="9800">MTYNISEEVELLIKELERLGVKQDDGSYVTTFGEVFHDSRIEQMFESLVGILKAAKKQKAIDFKGEMLFQGVHDKVEIRLLPLKK</sequence>
<dbReference type="OrthoDB" id="9871914at2759"/>
<dbReference type="PANTHER" id="PTHR46334:SF1">
    <property type="entry name" value="COSTARS FAMILY PROTEIN ABRACL"/>
    <property type="match status" value="1"/>
</dbReference>
<dbReference type="Gene3D" id="1.10.10.1540">
    <property type="entry name" value="Costar domain"/>
    <property type="match status" value="1"/>
</dbReference>
<evidence type="ECO:0000256" key="1">
    <source>
        <dbReference type="ARBA" id="ARBA00006126"/>
    </source>
</evidence>
<comment type="caution">
    <text evidence="3">The sequence shown here is derived from an EMBL/GenBank/DDBJ whole genome shotgun (WGS) entry which is preliminary data.</text>
</comment>
<keyword evidence="4" id="KW-1185">Reference proteome</keyword>
<feature type="domain" description="Costars" evidence="2">
    <location>
        <begin position="3"/>
        <end position="81"/>
    </location>
</feature>
<dbReference type="Proteomes" id="UP001149090">
    <property type="component" value="Unassembled WGS sequence"/>
</dbReference>
<protein>
    <submittedName>
        <fullName evidence="3">Costars family protein abracl</fullName>
    </submittedName>
</protein>
<dbReference type="OMA" id="QRVHDNV"/>